<keyword evidence="4" id="KW-0808">Transferase</keyword>
<feature type="transmembrane region" description="Helical" evidence="8">
    <location>
        <begin position="315"/>
        <end position="331"/>
    </location>
</feature>
<keyword evidence="2" id="KW-1003">Cell membrane</keyword>
<feature type="transmembrane region" description="Helical" evidence="8">
    <location>
        <begin position="113"/>
        <end position="133"/>
    </location>
</feature>
<keyword evidence="5 8" id="KW-0812">Transmembrane</keyword>
<gene>
    <name evidence="10" type="ORF">UW21_C0022G0001</name>
</gene>
<feature type="transmembrane region" description="Helical" evidence="8">
    <location>
        <begin position="285"/>
        <end position="303"/>
    </location>
</feature>
<dbReference type="Pfam" id="PF13231">
    <property type="entry name" value="PMT_2"/>
    <property type="match status" value="1"/>
</dbReference>
<evidence type="ECO:0000256" key="6">
    <source>
        <dbReference type="ARBA" id="ARBA00022989"/>
    </source>
</evidence>
<evidence type="ECO:0000256" key="7">
    <source>
        <dbReference type="ARBA" id="ARBA00023136"/>
    </source>
</evidence>
<sequence length="503" mass="58255">MGKTKLNWPLVIILGLGAFLRLYRIAEYMIFLGDEGRDILIVWRLLAQSDPILIGPGTSVGNMYLGPLYYYLIAPALFLARYNPVGPAVLVALLGVATIYFVYFVARRWFTPTAGLLASFLYAISPTVIIFSHSSWNPNIMPFFALLTMYSVWQVWQEKKYYWLVVLGAAYAAVLQSHYLGLLLLPVILVFLIWTLRNLKFIGNWRLEIRNFKKYFLIGLIIFLVLMSPLLIFDIRHNWLNLRALKAFISEPQGSFSFTLLVFLQNLWLNFRFIMVRLLAGRNELVGTFLAVFFVGVIIYRFFEKSLGHAHCRFLLVWLGFGILGLSFYRHEVYDHYLGFLFPAPFLFLGGLSGYLSERFDRFGKFLFFLGFFVLVAVNLVNNPLRYPPNRQLQRSKEVAQKIFEEAKGKKFNLAVLAERNYEDGYRYFLEVWGAKVYHADVWNKEATISEQLFVVCERPEAECHPTSDPKAEVANFGMSKIVNEWNIGGIRLYKLEHADKDR</sequence>
<evidence type="ECO:0000256" key="2">
    <source>
        <dbReference type="ARBA" id="ARBA00022475"/>
    </source>
</evidence>
<feature type="transmembrane region" description="Helical" evidence="8">
    <location>
        <begin position="337"/>
        <end position="356"/>
    </location>
</feature>
<dbReference type="EMBL" id="LCHL01000022">
    <property type="protein sequence ID" value="KKT32512.1"/>
    <property type="molecule type" value="Genomic_DNA"/>
</dbReference>
<name>A0A0G1IL14_9BACT</name>
<proteinExistence type="predicted"/>
<evidence type="ECO:0000256" key="1">
    <source>
        <dbReference type="ARBA" id="ARBA00004651"/>
    </source>
</evidence>
<keyword evidence="3" id="KW-0328">Glycosyltransferase</keyword>
<evidence type="ECO:0000259" key="9">
    <source>
        <dbReference type="Pfam" id="PF13231"/>
    </source>
</evidence>
<dbReference type="InterPro" id="IPR050297">
    <property type="entry name" value="LipidA_mod_glycosyltrf_83"/>
</dbReference>
<feature type="transmembrane region" description="Helical" evidence="8">
    <location>
        <begin position="215"/>
        <end position="235"/>
    </location>
</feature>
<evidence type="ECO:0000256" key="8">
    <source>
        <dbReference type="SAM" id="Phobius"/>
    </source>
</evidence>
<evidence type="ECO:0000313" key="11">
    <source>
        <dbReference type="Proteomes" id="UP000034192"/>
    </source>
</evidence>
<dbReference type="PANTHER" id="PTHR33908:SF11">
    <property type="entry name" value="MEMBRANE PROTEIN"/>
    <property type="match status" value="1"/>
</dbReference>
<feature type="transmembrane region" description="Helical" evidence="8">
    <location>
        <begin position="163"/>
        <end position="195"/>
    </location>
</feature>
<protein>
    <recommendedName>
        <fullName evidence="9">Glycosyltransferase RgtA/B/C/D-like domain-containing protein</fullName>
    </recommendedName>
</protein>
<feature type="transmembrane region" description="Helical" evidence="8">
    <location>
        <begin position="363"/>
        <end position="381"/>
    </location>
</feature>
<feature type="transmembrane region" description="Helical" evidence="8">
    <location>
        <begin position="63"/>
        <end position="82"/>
    </location>
</feature>
<dbReference type="AlphaFoldDB" id="A0A0G1IL14"/>
<comment type="subcellular location">
    <subcellularLocation>
        <location evidence="1">Cell membrane</location>
        <topology evidence="1">Multi-pass membrane protein</topology>
    </subcellularLocation>
</comment>
<keyword evidence="6 8" id="KW-1133">Transmembrane helix</keyword>
<dbReference type="Proteomes" id="UP000034192">
    <property type="component" value="Unassembled WGS sequence"/>
</dbReference>
<evidence type="ECO:0000256" key="4">
    <source>
        <dbReference type="ARBA" id="ARBA00022679"/>
    </source>
</evidence>
<organism evidence="10 11">
    <name type="scientific">Candidatus Woesebacteria bacterium GW2011_GWB1_44_11b</name>
    <dbReference type="NCBI Taxonomy" id="1618580"/>
    <lineage>
        <taxon>Bacteria</taxon>
        <taxon>Candidatus Woeseibacteriota</taxon>
    </lineage>
</organism>
<dbReference type="GO" id="GO:0016763">
    <property type="term" value="F:pentosyltransferase activity"/>
    <property type="evidence" value="ECO:0007669"/>
    <property type="project" value="TreeGrafter"/>
</dbReference>
<feature type="domain" description="Glycosyltransferase RgtA/B/C/D-like" evidence="9">
    <location>
        <begin position="67"/>
        <end position="232"/>
    </location>
</feature>
<dbReference type="PANTHER" id="PTHR33908">
    <property type="entry name" value="MANNOSYLTRANSFERASE YKCB-RELATED"/>
    <property type="match status" value="1"/>
</dbReference>
<feature type="transmembrane region" description="Helical" evidence="8">
    <location>
        <begin position="256"/>
        <end position="279"/>
    </location>
</feature>
<feature type="transmembrane region" description="Helical" evidence="8">
    <location>
        <begin position="6"/>
        <end position="23"/>
    </location>
</feature>
<evidence type="ECO:0000313" key="10">
    <source>
        <dbReference type="EMBL" id="KKT32512.1"/>
    </source>
</evidence>
<feature type="transmembrane region" description="Helical" evidence="8">
    <location>
        <begin position="88"/>
        <end position="106"/>
    </location>
</feature>
<dbReference type="InterPro" id="IPR038731">
    <property type="entry name" value="RgtA/B/C-like"/>
</dbReference>
<reference evidence="10 11" key="1">
    <citation type="journal article" date="2015" name="Nature">
        <title>rRNA introns, odd ribosomes, and small enigmatic genomes across a large radiation of phyla.</title>
        <authorList>
            <person name="Brown C.T."/>
            <person name="Hug L.A."/>
            <person name="Thomas B.C."/>
            <person name="Sharon I."/>
            <person name="Castelle C.J."/>
            <person name="Singh A."/>
            <person name="Wilkins M.J."/>
            <person name="Williams K.H."/>
            <person name="Banfield J.F."/>
        </authorList>
    </citation>
    <scope>NUCLEOTIDE SEQUENCE [LARGE SCALE GENOMIC DNA]</scope>
</reference>
<dbReference type="GO" id="GO:0009103">
    <property type="term" value="P:lipopolysaccharide biosynthetic process"/>
    <property type="evidence" value="ECO:0007669"/>
    <property type="project" value="UniProtKB-ARBA"/>
</dbReference>
<keyword evidence="7 8" id="KW-0472">Membrane</keyword>
<accession>A0A0G1IL14</accession>
<comment type="caution">
    <text evidence="10">The sequence shown here is derived from an EMBL/GenBank/DDBJ whole genome shotgun (WGS) entry which is preliminary data.</text>
</comment>
<evidence type="ECO:0000256" key="5">
    <source>
        <dbReference type="ARBA" id="ARBA00022692"/>
    </source>
</evidence>
<evidence type="ECO:0000256" key="3">
    <source>
        <dbReference type="ARBA" id="ARBA00022676"/>
    </source>
</evidence>
<dbReference type="GO" id="GO:0005886">
    <property type="term" value="C:plasma membrane"/>
    <property type="evidence" value="ECO:0007669"/>
    <property type="project" value="UniProtKB-SubCell"/>
</dbReference>